<reference evidence="12" key="2">
    <citation type="journal article" date="2021" name="PeerJ">
        <title>Extensive microbial diversity within the chicken gut microbiome revealed by metagenomics and culture.</title>
        <authorList>
            <person name="Gilroy R."/>
            <person name="Ravi A."/>
            <person name="Getino M."/>
            <person name="Pursley I."/>
            <person name="Horton D.L."/>
            <person name="Alikhan N.F."/>
            <person name="Baker D."/>
            <person name="Gharbi K."/>
            <person name="Hall N."/>
            <person name="Watson M."/>
            <person name="Adriaenssens E.M."/>
            <person name="Foster-Nyarko E."/>
            <person name="Jarju S."/>
            <person name="Secka A."/>
            <person name="Antonio M."/>
            <person name="Oren A."/>
            <person name="Chaudhuri R.R."/>
            <person name="La Ragione R."/>
            <person name="Hildebrand F."/>
            <person name="Pallen M.J."/>
        </authorList>
    </citation>
    <scope>NUCLEOTIDE SEQUENCE</scope>
    <source>
        <strain evidence="12">ChiBcec2-4451</strain>
    </source>
</reference>
<evidence type="ECO:0000256" key="10">
    <source>
        <dbReference type="SAM" id="MobiDB-lite"/>
    </source>
</evidence>
<dbReference type="SUPFAM" id="SSF56672">
    <property type="entry name" value="DNA/RNA polymerases"/>
    <property type="match status" value="1"/>
</dbReference>
<name>A0A9D1NUU3_9FIRM</name>
<evidence type="ECO:0000256" key="8">
    <source>
        <dbReference type="ARBA" id="ARBA00034120"/>
    </source>
</evidence>
<dbReference type="InterPro" id="IPR051083">
    <property type="entry name" value="GrpII_Intron_Splice-Mob/Def"/>
</dbReference>
<evidence type="ECO:0000313" key="13">
    <source>
        <dbReference type="Proteomes" id="UP000886723"/>
    </source>
</evidence>
<dbReference type="InterPro" id="IPR043502">
    <property type="entry name" value="DNA/RNA_pol_sf"/>
</dbReference>
<feature type="compositionally biased region" description="Basic and acidic residues" evidence="10">
    <location>
        <begin position="337"/>
        <end position="350"/>
    </location>
</feature>
<feature type="region of interest" description="Disordered" evidence="10">
    <location>
        <begin position="322"/>
        <end position="350"/>
    </location>
</feature>
<evidence type="ECO:0000256" key="2">
    <source>
        <dbReference type="ARBA" id="ARBA00022679"/>
    </source>
</evidence>
<proteinExistence type="inferred from homology"/>
<dbReference type="PRINTS" id="PR00866">
    <property type="entry name" value="RNADNAPOLMS"/>
</dbReference>
<reference evidence="12" key="1">
    <citation type="submission" date="2020-10" db="EMBL/GenBank/DDBJ databases">
        <authorList>
            <person name="Gilroy R."/>
        </authorList>
    </citation>
    <scope>NUCLEOTIDE SEQUENCE</scope>
    <source>
        <strain evidence="12">ChiBcec2-4451</strain>
    </source>
</reference>
<evidence type="ECO:0000256" key="4">
    <source>
        <dbReference type="ARBA" id="ARBA00022723"/>
    </source>
</evidence>
<dbReference type="GO" id="GO:0046872">
    <property type="term" value="F:metal ion binding"/>
    <property type="evidence" value="ECO:0007669"/>
    <property type="project" value="UniProtKB-KW"/>
</dbReference>
<dbReference type="AlphaFoldDB" id="A0A9D1NUU3"/>
<dbReference type="GO" id="GO:0003723">
    <property type="term" value="F:RNA binding"/>
    <property type="evidence" value="ECO:0007669"/>
    <property type="project" value="InterPro"/>
</dbReference>
<dbReference type="Pfam" id="PF00078">
    <property type="entry name" value="RVT_1"/>
    <property type="match status" value="1"/>
</dbReference>
<evidence type="ECO:0000256" key="9">
    <source>
        <dbReference type="ARBA" id="ARBA00048173"/>
    </source>
</evidence>
<evidence type="ECO:0000256" key="7">
    <source>
        <dbReference type="ARBA" id="ARBA00023118"/>
    </source>
</evidence>
<comment type="catalytic activity">
    <reaction evidence="9">
        <text>DNA(n) + a 2'-deoxyribonucleoside 5'-triphosphate = DNA(n+1) + diphosphate</text>
        <dbReference type="Rhea" id="RHEA:22508"/>
        <dbReference type="Rhea" id="RHEA-COMP:17339"/>
        <dbReference type="Rhea" id="RHEA-COMP:17340"/>
        <dbReference type="ChEBI" id="CHEBI:33019"/>
        <dbReference type="ChEBI" id="CHEBI:61560"/>
        <dbReference type="ChEBI" id="CHEBI:173112"/>
        <dbReference type="EC" id="2.7.7.49"/>
    </reaction>
</comment>
<keyword evidence="5" id="KW-0460">Magnesium</keyword>
<keyword evidence="4" id="KW-0479">Metal-binding</keyword>
<evidence type="ECO:0000313" key="12">
    <source>
        <dbReference type="EMBL" id="HIV13276.1"/>
    </source>
</evidence>
<protein>
    <recommendedName>
        <fullName evidence="1">RNA-directed DNA polymerase</fullName>
        <ecNumber evidence="1">2.7.7.49</ecNumber>
    </recommendedName>
</protein>
<dbReference type="PANTHER" id="PTHR34047">
    <property type="entry name" value="NUCLEAR INTRON MATURASE 1, MITOCHONDRIAL-RELATED"/>
    <property type="match status" value="1"/>
</dbReference>
<dbReference type="GO" id="GO:0003964">
    <property type="term" value="F:RNA-directed DNA polymerase activity"/>
    <property type="evidence" value="ECO:0007669"/>
    <property type="project" value="UniProtKB-KW"/>
</dbReference>
<evidence type="ECO:0000256" key="5">
    <source>
        <dbReference type="ARBA" id="ARBA00022842"/>
    </source>
</evidence>
<dbReference type="InterPro" id="IPR000123">
    <property type="entry name" value="Reverse_transcriptase_msDNA"/>
</dbReference>
<feature type="domain" description="Reverse transcriptase" evidence="11">
    <location>
        <begin position="34"/>
        <end position="245"/>
    </location>
</feature>
<dbReference type="PROSITE" id="PS50878">
    <property type="entry name" value="RT_POL"/>
    <property type="match status" value="1"/>
</dbReference>
<dbReference type="EC" id="2.7.7.49" evidence="1"/>
<dbReference type="CDD" id="cd03487">
    <property type="entry name" value="RT_Bac_retron_II"/>
    <property type="match status" value="1"/>
</dbReference>
<keyword evidence="2" id="KW-0808">Transferase</keyword>
<evidence type="ECO:0000256" key="3">
    <source>
        <dbReference type="ARBA" id="ARBA00022695"/>
    </source>
</evidence>
<dbReference type="InterPro" id="IPR000477">
    <property type="entry name" value="RT_dom"/>
</dbReference>
<dbReference type="Proteomes" id="UP000886723">
    <property type="component" value="Unassembled WGS sequence"/>
</dbReference>
<accession>A0A9D1NUU3</accession>
<evidence type="ECO:0000259" key="11">
    <source>
        <dbReference type="PROSITE" id="PS50878"/>
    </source>
</evidence>
<dbReference type="EMBL" id="DVON01000190">
    <property type="protein sequence ID" value="HIV13276.1"/>
    <property type="molecule type" value="Genomic_DNA"/>
</dbReference>
<keyword evidence="6 12" id="KW-0695">RNA-directed DNA polymerase</keyword>
<comment type="similarity">
    <text evidence="8">Belongs to the bacterial reverse transcriptase family.</text>
</comment>
<keyword evidence="3" id="KW-0548">Nucleotidyltransferase</keyword>
<sequence>MSGNLWKYCTTDQWQDYLLSLHLGGRNLPLKKEMAVLYHFSNCQEKHYRKGRIPKKSGGYRTLWIPDGQLAGIQRRLLGRVLETMEVSEYAAAYRKGMGLADGARPHVGKSVVVKMDVKDFFGSIGYLTVYRKAFPPWLFPDPVRGLFASLCCFRETLPQGAPTSPYISNLVMRDFDCSLGSWCRERGIAYTRYCDDLTFSGDFDPGQVIRKATAFLEAMDFSVNREKTRVFTRGARQEVTGLVVNEKLQVPGKTRRRLRQEWHYCRMYGVEEHLKQTGLEESPEHYLERLAGRIQYVLSVDPENSAFGRMKEEVARELAVRRATGASESFQPGSESDGKIRTKNRQKMD</sequence>
<evidence type="ECO:0000256" key="6">
    <source>
        <dbReference type="ARBA" id="ARBA00022918"/>
    </source>
</evidence>
<organism evidence="12 13">
    <name type="scientific">Candidatus Pullilachnospira stercoravium</name>
    <dbReference type="NCBI Taxonomy" id="2840913"/>
    <lineage>
        <taxon>Bacteria</taxon>
        <taxon>Bacillati</taxon>
        <taxon>Bacillota</taxon>
        <taxon>Clostridia</taxon>
        <taxon>Lachnospirales</taxon>
        <taxon>Lachnospiraceae</taxon>
        <taxon>Lachnospiraceae incertae sedis</taxon>
        <taxon>Candidatus Pullilachnospira</taxon>
    </lineage>
</organism>
<comment type="caution">
    <text evidence="12">The sequence shown here is derived from an EMBL/GenBank/DDBJ whole genome shotgun (WGS) entry which is preliminary data.</text>
</comment>
<dbReference type="PANTHER" id="PTHR34047:SF7">
    <property type="entry name" value="RNA-DIRECTED DNA POLYMERASE"/>
    <property type="match status" value="1"/>
</dbReference>
<gene>
    <name evidence="12" type="ORF">IAA63_09090</name>
</gene>
<dbReference type="GO" id="GO:0051607">
    <property type="term" value="P:defense response to virus"/>
    <property type="evidence" value="ECO:0007669"/>
    <property type="project" value="UniProtKB-KW"/>
</dbReference>
<keyword evidence="7" id="KW-0051">Antiviral defense</keyword>
<evidence type="ECO:0000256" key="1">
    <source>
        <dbReference type="ARBA" id="ARBA00012493"/>
    </source>
</evidence>